<gene>
    <name evidence="4" type="ORF">VZ95_16010</name>
</gene>
<feature type="domain" description="Magnesium transporter MgtE intracellular" evidence="3">
    <location>
        <begin position="160"/>
        <end position="214"/>
    </location>
</feature>
<evidence type="ECO:0000256" key="1">
    <source>
        <dbReference type="SAM" id="Coils"/>
    </source>
</evidence>
<dbReference type="EMBL" id="LAJY01000477">
    <property type="protein sequence ID" value="KJV08714.1"/>
    <property type="molecule type" value="Genomic_DNA"/>
</dbReference>
<feature type="compositionally biased region" description="Low complexity" evidence="2">
    <location>
        <begin position="52"/>
        <end position="79"/>
    </location>
</feature>
<evidence type="ECO:0000256" key="2">
    <source>
        <dbReference type="SAM" id="MobiDB-lite"/>
    </source>
</evidence>
<dbReference type="SUPFAM" id="SSF158791">
    <property type="entry name" value="MgtE N-terminal domain-like"/>
    <property type="match status" value="1"/>
</dbReference>
<dbReference type="PATRIC" id="fig|552518.3.peg.3099"/>
<protein>
    <recommendedName>
        <fullName evidence="3">Magnesium transporter MgtE intracellular domain-containing protein</fullName>
    </recommendedName>
</protein>
<dbReference type="Pfam" id="PF03448">
    <property type="entry name" value="MgtE_N"/>
    <property type="match status" value="1"/>
</dbReference>
<feature type="region of interest" description="Disordered" evidence="2">
    <location>
        <begin position="215"/>
        <end position="235"/>
    </location>
</feature>
<dbReference type="RefSeq" id="WP_045776750.1">
    <property type="nucleotide sequence ID" value="NZ_LAJY01000477.1"/>
</dbReference>
<evidence type="ECO:0000313" key="5">
    <source>
        <dbReference type="Proteomes" id="UP000033774"/>
    </source>
</evidence>
<organism evidence="4 5">
    <name type="scientific">Elstera litoralis</name>
    <dbReference type="NCBI Taxonomy" id="552518"/>
    <lineage>
        <taxon>Bacteria</taxon>
        <taxon>Pseudomonadati</taxon>
        <taxon>Pseudomonadota</taxon>
        <taxon>Alphaproteobacteria</taxon>
        <taxon>Rhodospirillales</taxon>
        <taxon>Rhodospirillaceae</taxon>
        <taxon>Elstera</taxon>
    </lineage>
</organism>
<proteinExistence type="predicted"/>
<keyword evidence="5" id="KW-1185">Reference proteome</keyword>
<dbReference type="Proteomes" id="UP000033774">
    <property type="component" value="Unassembled WGS sequence"/>
</dbReference>
<dbReference type="OrthoDB" id="9791432at2"/>
<accession>A0A0F3ISZ6</accession>
<dbReference type="AlphaFoldDB" id="A0A0F3ISZ6"/>
<feature type="region of interest" description="Disordered" evidence="2">
    <location>
        <begin position="52"/>
        <end position="85"/>
    </location>
</feature>
<keyword evidence="1" id="KW-0175">Coiled coil</keyword>
<reference evidence="4 5" key="1">
    <citation type="submission" date="2015-03" db="EMBL/GenBank/DDBJ databases">
        <title>Draft genome sequence of Elstera litoralis.</title>
        <authorList>
            <person name="Rahalkar M.C."/>
            <person name="Dhakephalkar P.K."/>
            <person name="Pore S.D."/>
            <person name="Arora P."/>
            <person name="Kapse N.G."/>
            <person name="Pandit P.S."/>
        </authorList>
    </citation>
    <scope>NUCLEOTIDE SEQUENCE [LARGE SCALE GENOMIC DNA]</scope>
    <source>
        <strain evidence="4 5">Dia-1</strain>
    </source>
</reference>
<evidence type="ECO:0000259" key="3">
    <source>
        <dbReference type="Pfam" id="PF03448"/>
    </source>
</evidence>
<dbReference type="InterPro" id="IPR006668">
    <property type="entry name" value="Mg_transptr_MgtE_intracell_dom"/>
</dbReference>
<evidence type="ECO:0000313" key="4">
    <source>
        <dbReference type="EMBL" id="KJV08714.1"/>
    </source>
</evidence>
<feature type="compositionally biased region" description="Low complexity" evidence="2">
    <location>
        <begin position="222"/>
        <end position="235"/>
    </location>
</feature>
<name>A0A0F3ISZ6_9PROT</name>
<sequence length="235" mass="26072">MRRFLPFRLLPVTVLAVIGLLFFKVQEAYDGFQQLQSLVPFGTSEAKAQAATPKAGAGKSGADAAKGTEVAAATPPATAEMPRDPTRFTQGEIDLLQKLSERREALDKRERELEQREAMLRAAEKRFDEKVSELEGLKTQLRSLVDQRSKDEEERLRSLVRIYETMKPKEAAQILEKLDLDVVVGVIGRMKENKLAPILASMLPDRAKTLTALLVDRSRDQPSAPAVPAAAPRRP</sequence>
<comment type="caution">
    <text evidence="4">The sequence shown here is derived from an EMBL/GenBank/DDBJ whole genome shotgun (WGS) entry which is preliminary data.</text>
</comment>
<feature type="coiled-coil region" evidence="1">
    <location>
        <begin position="96"/>
        <end position="154"/>
    </location>
</feature>